<name>A0A8J6H5Y3_TENMO</name>
<dbReference type="GO" id="GO:0045944">
    <property type="term" value="P:positive regulation of transcription by RNA polymerase II"/>
    <property type="evidence" value="ECO:0007669"/>
    <property type="project" value="TreeGrafter"/>
</dbReference>
<organism evidence="20 21">
    <name type="scientific">Tenebrio molitor</name>
    <name type="common">Yellow mealworm beetle</name>
    <dbReference type="NCBI Taxonomy" id="7067"/>
    <lineage>
        <taxon>Eukaryota</taxon>
        <taxon>Metazoa</taxon>
        <taxon>Ecdysozoa</taxon>
        <taxon>Arthropoda</taxon>
        <taxon>Hexapoda</taxon>
        <taxon>Insecta</taxon>
        <taxon>Pterygota</taxon>
        <taxon>Neoptera</taxon>
        <taxon>Endopterygota</taxon>
        <taxon>Coleoptera</taxon>
        <taxon>Polyphaga</taxon>
        <taxon>Cucujiformia</taxon>
        <taxon>Tenebrionidae</taxon>
        <taxon>Tenebrio</taxon>
    </lineage>
</organism>
<dbReference type="InterPro" id="IPR044867">
    <property type="entry name" value="DEUBAD_dom"/>
</dbReference>
<dbReference type="GO" id="GO:0009887">
    <property type="term" value="P:animal organ morphogenesis"/>
    <property type="evidence" value="ECO:0007669"/>
    <property type="project" value="TreeGrafter"/>
</dbReference>
<dbReference type="Gene3D" id="2.60.260.20">
    <property type="entry name" value="Urease metallochaperone UreE, N-terminal domain"/>
    <property type="match status" value="2"/>
</dbReference>
<keyword evidence="21" id="KW-1185">Reference proteome</keyword>
<evidence type="ECO:0000259" key="18">
    <source>
        <dbReference type="PROSITE" id="PS51188"/>
    </source>
</evidence>
<evidence type="ECO:0000256" key="13">
    <source>
        <dbReference type="ARBA" id="ARBA00023288"/>
    </source>
</evidence>
<dbReference type="PROSITE" id="PS50076">
    <property type="entry name" value="DNAJ_2"/>
    <property type="match status" value="1"/>
</dbReference>
<dbReference type="Pfam" id="PF13922">
    <property type="entry name" value="PHD_3"/>
    <property type="match status" value="1"/>
</dbReference>
<evidence type="ECO:0000256" key="8">
    <source>
        <dbReference type="ARBA" id="ARBA00022833"/>
    </source>
</evidence>
<evidence type="ECO:0000256" key="4">
    <source>
        <dbReference type="ARBA" id="ARBA00022491"/>
    </source>
</evidence>
<feature type="compositionally biased region" description="Basic residues" evidence="16">
    <location>
        <begin position="41"/>
        <end position="59"/>
    </location>
</feature>
<feature type="domain" description="DEUBAD" evidence="19">
    <location>
        <begin position="137"/>
        <end position="249"/>
    </location>
</feature>
<evidence type="ECO:0000256" key="1">
    <source>
        <dbReference type="ARBA" id="ARBA00004123"/>
    </source>
</evidence>
<dbReference type="PRINTS" id="PR00625">
    <property type="entry name" value="JDOMAIN"/>
</dbReference>
<dbReference type="InterPro" id="IPR036410">
    <property type="entry name" value="HSP_DnaJ_Cys-rich_dom_sf"/>
</dbReference>
<keyword evidence="4" id="KW-0678">Repressor</keyword>
<evidence type="ECO:0000256" key="12">
    <source>
        <dbReference type="ARBA" id="ARBA00023242"/>
    </source>
</evidence>
<dbReference type="SMART" id="SM00271">
    <property type="entry name" value="DnaJ"/>
    <property type="match status" value="1"/>
</dbReference>
<gene>
    <name evidence="20" type="ORF">GEV33_014077</name>
</gene>
<feature type="domain" description="CR-type" evidence="18">
    <location>
        <begin position="1376"/>
        <end position="1460"/>
    </location>
</feature>
<dbReference type="FunFam" id="2.60.260.20:FF:000003">
    <property type="entry name" value="DnaJ subfamily A member 2"/>
    <property type="match status" value="1"/>
</dbReference>
<dbReference type="GO" id="GO:0006457">
    <property type="term" value="P:protein folding"/>
    <property type="evidence" value="ECO:0007669"/>
    <property type="project" value="InterPro"/>
</dbReference>
<dbReference type="InterPro" id="IPR036869">
    <property type="entry name" value="J_dom_sf"/>
</dbReference>
<dbReference type="PANTHER" id="PTHR13578">
    <property type="entry name" value="ADDITIONAL SEX COMBS LIKE PROTEIN ASXL"/>
    <property type="match status" value="1"/>
</dbReference>
<dbReference type="SUPFAM" id="SSF49493">
    <property type="entry name" value="HSP40/DnaJ peptide-binding domain"/>
    <property type="match status" value="2"/>
</dbReference>
<dbReference type="GO" id="GO:0003682">
    <property type="term" value="F:chromatin binding"/>
    <property type="evidence" value="ECO:0007669"/>
    <property type="project" value="TreeGrafter"/>
</dbReference>
<dbReference type="GO" id="GO:0008270">
    <property type="term" value="F:zinc ion binding"/>
    <property type="evidence" value="ECO:0007669"/>
    <property type="project" value="UniProtKB-KW"/>
</dbReference>
<dbReference type="GO" id="GO:0009408">
    <property type="term" value="P:response to heat"/>
    <property type="evidence" value="ECO:0007669"/>
    <property type="project" value="InterPro"/>
</dbReference>
<dbReference type="SUPFAM" id="SSF46565">
    <property type="entry name" value="Chaperone J-domain"/>
    <property type="match status" value="1"/>
</dbReference>
<evidence type="ECO:0000256" key="3">
    <source>
        <dbReference type="ARBA" id="ARBA00022481"/>
    </source>
</evidence>
<dbReference type="InterPro" id="IPR018253">
    <property type="entry name" value="DnaJ_domain_CS"/>
</dbReference>
<keyword evidence="13" id="KW-0449">Lipoprotein</keyword>
<reference evidence="20" key="2">
    <citation type="submission" date="2021-08" db="EMBL/GenBank/DDBJ databases">
        <authorList>
            <person name="Eriksson T."/>
        </authorList>
    </citation>
    <scope>NUCLEOTIDE SEQUENCE</scope>
    <source>
        <strain evidence="20">Stoneville</strain>
        <tissue evidence="20">Whole head</tissue>
    </source>
</reference>
<proteinExistence type="inferred from homology"/>
<feature type="region of interest" description="Disordered" evidence="16">
    <location>
        <begin position="1626"/>
        <end position="1657"/>
    </location>
</feature>
<dbReference type="SUPFAM" id="SSF57938">
    <property type="entry name" value="DnaJ/Hsp40 cysteine-rich domain"/>
    <property type="match status" value="1"/>
</dbReference>
<dbReference type="CDD" id="cd06257">
    <property type="entry name" value="DnaJ"/>
    <property type="match status" value="1"/>
</dbReference>
<feature type="compositionally biased region" description="Basic and acidic residues" evidence="16">
    <location>
        <begin position="489"/>
        <end position="498"/>
    </location>
</feature>
<feature type="compositionally biased region" description="Polar residues" evidence="16">
    <location>
        <begin position="980"/>
        <end position="996"/>
    </location>
</feature>
<feature type="compositionally biased region" description="Basic and acidic residues" evidence="16">
    <location>
        <begin position="466"/>
        <end position="482"/>
    </location>
</feature>
<dbReference type="EMBL" id="JABDTM020028584">
    <property type="protein sequence ID" value="KAH0808714.1"/>
    <property type="molecule type" value="Genomic_DNA"/>
</dbReference>
<feature type="domain" description="J" evidence="17">
    <location>
        <begin position="1254"/>
        <end position="1316"/>
    </location>
</feature>
<dbReference type="InterPro" id="IPR001623">
    <property type="entry name" value="DnaJ_domain"/>
</dbReference>
<evidence type="ECO:0000256" key="7">
    <source>
        <dbReference type="ARBA" id="ARBA00022771"/>
    </source>
</evidence>
<dbReference type="Pfam" id="PF00226">
    <property type="entry name" value="DnaJ"/>
    <property type="match status" value="1"/>
</dbReference>
<dbReference type="PROSITE" id="PS00636">
    <property type="entry name" value="DNAJ_1"/>
    <property type="match status" value="1"/>
</dbReference>
<comment type="caution">
    <text evidence="20">The sequence shown here is derived from an EMBL/GenBank/DDBJ whole genome shotgun (WGS) entry which is preliminary data.</text>
</comment>
<dbReference type="Gene3D" id="2.10.230.10">
    <property type="entry name" value="Heat shock protein DnaJ, cysteine-rich domain"/>
    <property type="match status" value="1"/>
</dbReference>
<evidence type="ECO:0000256" key="15">
    <source>
        <dbReference type="PROSITE-ProRule" id="PRU00546"/>
    </source>
</evidence>
<dbReference type="InterPro" id="IPR024811">
    <property type="entry name" value="ASX/ASX-like"/>
</dbReference>
<comment type="similarity">
    <text evidence="2">Belongs to the Asx family.</text>
</comment>
<dbReference type="HAMAP" id="MF_01152">
    <property type="entry name" value="DnaJ"/>
    <property type="match status" value="1"/>
</dbReference>
<dbReference type="InterPro" id="IPR001305">
    <property type="entry name" value="HSP_DnaJ_Cys-rich_dom"/>
</dbReference>
<dbReference type="Pfam" id="PF00684">
    <property type="entry name" value="DnaJ_CXXCXGXG"/>
    <property type="match status" value="1"/>
</dbReference>
<evidence type="ECO:0000256" key="11">
    <source>
        <dbReference type="ARBA" id="ARBA00023186"/>
    </source>
</evidence>
<feature type="region of interest" description="Disordered" evidence="16">
    <location>
        <begin position="970"/>
        <end position="1005"/>
    </location>
</feature>
<dbReference type="PROSITE" id="PS51188">
    <property type="entry name" value="ZF_CR"/>
    <property type="match status" value="1"/>
</dbReference>
<dbReference type="InterPro" id="IPR008971">
    <property type="entry name" value="HSP40/DnaJ_pept-bd"/>
</dbReference>
<dbReference type="GO" id="GO:0003677">
    <property type="term" value="F:DNA binding"/>
    <property type="evidence" value="ECO:0007669"/>
    <property type="project" value="InterPro"/>
</dbReference>
<keyword evidence="7 15" id="KW-0863">Zinc-finger</keyword>
<evidence type="ECO:0000256" key="2">
    <source>
        <dbReference type="ARBA" id="ARBA00006391"/>
    </source>
</evidence>
<evidence type="ECO:0000259" key="17">
    <source>
        <dbReference type="PROSITE" id="PS50076"/>
    </source>
</evidence>
<reference evidence="20" key="1">
    <citation type="journal article" date="2020" name="J Insects Food Feed">
        <title>The yellow mealworm (Tenebrio molitor) genome: a resource for the emerging insects as food and feed industry.</title>
        <authorList>
            <person name="Eriksson T."/>
            <person name="Andere A."/>
            <person name="Kelstrup H."/>
            <person name="Emery V."/>
            <person name="Picard C."/>
        </authorList>
    </citation>
    <scope>NUCLEOTIDE SEQUENCE</scope>
    <source>
        <strain evidence="20">Stoneville</strain>
        <tissue evidence="20">Whole head</tissue>
    </source>
</reference>
<keyword evidence="5 15" id="KW-0479">Metal-binding</keyword>
<keyword evidence="3" id="KW-0488">Methylation</keyword>
<dbReference type="GO" id="GO:0005524">
    <property type="term" value="F:ATP binding"/>
    <property type="evidence" value="ECO:0007669"/>
    <property type="project" value="InterPro"/>
</dbReference>
<feature type="region of interest" description="Disordered" evidence="16">
    <location>
        <begin position="327"/>
        <end position="356"/>
    </location>
</feature>
<evidence type="ECO:0000256" key="16">
    <source>
        <dbReference type="SAM" id="MobiDB-lite"/>
    </source>
</evidence>
<dbReference type="PANTHER" id="PTHR13578:SF20">
    <property type="entry name" value="POLYCOMB PROTEIN ASX"/>
    <property type="match status" value="1"/>
</dbReference>
<dbReference type="PROSITE" id="PS51916">
    <property type="entry name" value="DEUBAD"/>
    <property type="match status" value="1"/>
</dbReference>
<dbReference type="FunFam" id="1.10.287.110:FF:000016">
    <property type="entry name" value="DnaJ (Hsp40) homolog, subfamily A, member 2"/>
    <property type="match status" value="1"/>
</dbReference>
<keyword evidence="8 15" id="KW-0862">Zinc</keyword>
<dbReference type="Pfam" id="PF13919">
    <property type="entry name" value="ASXH"/>
    <property type="match status" value="1"/>
</dbReference>
<evidence type="ECO:0000259" key="19">
    <source>
        <dbReference type="PROSITE" id="PS51916"/>
    </source>
</evidence>
<dbReference type="InterPro" id="IPR002939">
    <property type="entry name" value="DnaJ_C"/>
</dbReference>
<keyword evidence="9" id="KW-0805">Transcription regulation</keyword>
<feature type="compositionally biased region" description="Polar residues" evidence="16">
    <location>
        <begin position="912"/>
        <end position="924"/>
    </location>
</feature>
<dbReference type="GO" id="GO:0031072">
    <property type="term" value="F:heat shock protein binding"/>
    <property type="evidence" value="ECO:0007669"/>
    <property type="project" value="InterPro"/>
</dbReference>
<comment type="subcellular location">
    <subcellularLocation>
        <location evidence="1">Nucleus</location>
    </subcellularLocation>
</comment>
<dbReference type="InterPro" id="IPR012724">
    <property type="entry name" value="DnaJ"/>
</dbReference>
<feature type="compositionally biased region" description="Polar residues" evidence="16">
    <location>
        <begin position="444"/>
        <end position="453"/>
    </location>
</feature>
<feature type="compositionally biased region" description="Basic and acidic residues" evidence="16">
    <location>
        <begin position="1626"/>
        <end position="1635"/>
    </location>
</feature>
<sequence>MEIDVTPEANSEKSDGASSQGEEENAEKVPAEKTAPEPAKSKKAIKHALRQQAKRRRKNTTIASGNSSTVPRIIVKPLPPQPPEEAAPASTKTPTMREVLASIPGFTMKPRRRTNKKLSTAAQLEQTKEGCIDLETPDSILVNTNLRLLLNKATFASLPLLYQNKLVQLLPDVDRNSVTNSSDSLELSNSGLNNEFFARACLEWQDRLAEGEFTPENQQKLKLEADKERSKLDPWKLKHFEPIWGDRSQAETLRHANATPTITPARPPIKTTIKLRPTTTVSSNKTKAAPPIKRLRTVGAMTRSCTSMKESELSGLDTVKTPIPDLLPIKSVRNQAPKEEHRPVEETSDNHAEKQENCIINISKAILQTDEETIITCSNNNKSRTEKRRRSLSMDSVEKSPKRKSPNPASFEETRDVTELCNTDTSDNRVPESEETKTIDDNNENSVDSSIALSETDVKDEEEVKSEEIKDEEATPEDHNEDTSSTVTTDEKLDDEMKVTPQESTPKMEEDEEENQPPRPESIEESFPILPNTLILQQESIVLEKTSCSEICGAEICLEDSAEKLEASVEESDLVMAQLTESNFESVRNIADDDANEDRFIDAENYVLESGQITVEEADKEKERTEVDIQATLFGSDGTQVRLGCDLSIVLSLQEKLPTRSEKKKTAFIYRVTKTACRYRTFARSKPAFDFPATTEDCCWDLVDSSTEKLLEVPLHALESVPAGIVGQENPAEHVEVIPMQEELEVRLEQGTFPVPNDWHYDVKMDSELVAAALGTAENNSAASGNTKPSQNFQEFTGNQVKLELEVTLTPEIISNDSLITSTVSSSNGANSTVTSTVSKTVTTVIPPTTIVCLPSVVSTAPLVNPAAGEGQCPGLPRPGMVQSSSALPYLALSTSQPIRAVPAHSKAKPKGSQSTGTNRNRGSNKPPPGAVNLERSYQICQAVIQNSPNRDQLRCQLKPPPSLLAAAAANNTKKNENNRQTQYSSVTSSRGSAKTFTPPLPASGNFQMVQNNGVKNVAQKPRSVPYQQQRQPSPPVVVRHVFTSGQGIPVTMAVLPQAPALSPEVVEASNPMGAVGQYILVQRAGVGDHHNIPRSSSAPPSQQQLPTTINTGGVSQILSVGARGRPASVDIEHPTIQGQPPSNDFIVQCPNPGTQAVTRRQRLPSGVVYGDVSVENQMHNYTIVGGENVMVDHPGAAMQPQMAIQKRADNCACSLKAMVVCKKCGAFCHDDCIGPNKLCRTCFIRKMADNDNKLYDVLGVSRTASDGEIKKNYRKLAKEFHPDKNPEAGDKFKEISYAYEILSDPKKRQVYDKYGLKGMQQGAQDGFGGDSLFSHLFGGGLFGGFGGFGGPHRRRHKGEDTVHPLKVSLEDLYNGKTSKLQLSKNVICAACRGKGGRSENFEQCPGCKGRRFKVMYHQIAPGMAQQMQTECSDCQGDGVIIKEKDRCTTCRGKKVCNETKILEVHIDKGMKDGQKIFFRGEGDQQPDVEPGDVIIILHEKAHDTFQRSGDDLLMNRTITLTEALCGFNFVLGQLDGRDLLIKHPAGDIVKPGDLKAVMGEGMPLYKSPFEKGNLYITFEITFPENNFADEETLKSLESILPPRPAFAMPEGDQVEEVDLHQFDAANDKGAHGSRGEAYASDDEDHMHGPGIQCAHQ</sequence>
<feature type="compositionally biased region" description="Polar residues" evidence="16">
    <location>
        <begin position="60"/>
        <end position="70"/>
    </location>
</feature>
<dbReference type="GO" id="GO:0035517">
    <property type="term" value="C:PR-DUB complex"/>
    <property type="evidence" value="ECO:0007669"/>
    <property type="project" value="TreeGrafter"/>
</dbReference>
<evidence type="ECO:0000313" key="21">
    <source>
        <dbReference type="Proteomes" id="UP000719412"/>
    </source>
</evidence>
<dbReference type="CDD" id="cd10747">
    <property type="entry name" value="DnaJ_C"/>
    <property type="match status" value="1"/>
</dbReference>
<evidence type="ECO:0000256" key="5">
    <source>
        <dbReference type="ARBA" id="ARBA00022723"/>
    </source>
</evidence>
<feature type="region of interest" description="Disordered" evidence="16">
    <location>
        <begin position="378"/>
        <end position="525"/>
    </location>
</feature>
<keyword evidence="12" id="KW-0539">Nucleus</keyword>
<accession>A0A8J6H5Y3</accession>
<keyword evidence="11" id="KW-0143">Chaperone</keyword>
<protein>
    <submittedName>
        <fullName evidence="20">Uncharacterized protein</fullName>
    </submittedName>
</protein>
<dbReference type="Gene3D" id="1.10.287.110">
    <property type="entry name" value="DnaJ domain"/>
    <property type="match status" value="1"/>
</dbReference>
<feature type="compositionally biased region" description="Basic and acidic residues" evidence="16">
    <location>
        <begin position="26"/>
        <end position="35"/>
    </location>
</feature>
<feature type="compositionally biased region" description="Basic and acidic residues" evidence="16">
    <location>
        <begin position="336"/>
        <end position="356"/>
    </location>
</feature>
<keyword evidence="14" id="KW-0636">Prenylation</keyword>
<evidence type="ECO:0000256" key="9">
    <source>
        <dbReference type="ARBA" id="ARBA00023015"/>
    </source>
</evidence>
<dbReference type="InterPro" id="IPR026905">
    <property type="entry name" value="ASX-like_PHD"/>
</dbReference>
<keyword evidence="6" id="KW-0677">Repeat</keyword>
<feature type="region of interest" description="Disordered" evidence="16">
    <location>
        <begin position="1"/>
        <end position="94"/>
    </location>
</feature>
<keyword evidence="10" id="KW-0804">Transcription</keyword>
<dbReference type="Proteomes" id="UP000719412">
    <property type="component" value="Unassembled WGS sequence"/>
</dbReference>
<dbReference type="CDD" id="cd10719">
    <property type="entry name" value="DnaJ_zf"/>
    <property type="match status" value="1"/>
</dbReference>
<dbReference type="GO" id="GO:0051082">
    <property type="term" value="F:unfolded protein binding"/>
    <property type="evidence" value="ECO:0007669"/>
    <property type="project" value="InterPro"/>
</dbReference>
<evidence type="ECO:0000256" key="14">
    <source>
        <dbReference type="ARBA" id="ARBA00023289"/>
    </source>
</evidence>
<evidence type="ECO:0000313" key="20">
    <source>
        <dbReference type="EMBL" id="KAH0808714.1"/>
    </source>
</evidence>
<dbReference type="Pfam" id="PF01556">
    <property type="entry name" value="DnaJ_C"/>
    <property type="match status" value="1"/>
</dbReference>
<feature type="region of interest" description="Disordered" evidence="16">
    <location>
        <begin position="901"/>
        <end position="932"/>
    </location>
</feature>
<dbReference type="FunFam" id="2.10.230.10:FF:000001">
    <property type="entry name" value="DnaJ subfamily A member 2"/>
    <property type="match status" value="1"/>
</dbReference>
<feature type="compositionally biased region" description="Basic and acidic residues" evidence="16">
    <location>
        <begin position="426"/>
        <end position="440"/>
    </location>
</feature>
<feature type="zinc finger region" description="CR-type" evidence="15">
    <location>
        <begin position="1376"/>
        <end position="1460"/>
    </location>
</feature>
<evidence type="ECO:0000256" key="6">
    <source>
        <dbReference type="ARBA" id="ARBA00022737"/>
    </source>
</evidence>
<evidence type="ECO:0000256" key="10">
    <source>
        <dbReference type="ARBA" id="ARBA00023163"/>
    </source>
</evidence>
<dbReference type="InterPro" id="IPR028020">
    <property type="entry name" value="ASX_DEUBAD_dom"/>
</dbReference>